<dbReference type="AlphaFoldDB" id="A0A3E1Y584"/>
<name>A0A3E1Y584_9BACT</name>
<sequence length="172" mass="19574">MKAALLIFSFFLTTSLCGQSICKVAKAPKSNYQLLSKNSEQLIKGEDSCVLQVLDSLKTYIIKNNDTSALRVLDIISGKSDGYLSEAIQDIVGEVFYENLGLLLWFCDTNKSNHLEKFLIYALSMEVSMEKEVARKRIDKFVRDNRQIKQLTTNQSKLLGKIVKRIDPTIWE</sequence>
<dbReference type="EMBL" id="QPMM01000012">
    <property type="protein sequence ID" value="RFS19858.1"/>
    <property type="molecule type" value="Genomic_DNA"/>
</dbReference>
<comment type="caution">
    <text evidence="2">The sequence shown here is derived from an EMBL/GenBank/DDBJ whole genome shotgun (WGS) entry which is preliminary data.</text>
</comment>
<evidence type="ECO:0008006" key="4">
    <source>
        <dbReference type="Google" id="ProtNLM"/>
    </source>
</evidence>
<feature type="signal peptide" evidence="1">
    <location>
        <begin position="1"/>
        <end position="18"/>
    </location>
</feature>
<feature type="chain" id="PRO_5017709512" description="DUF4476 domain-containing protein" evidence="1">
    <location>
        <begin position="19"/>
        <end position="172"/>
    </location>
</feature>
<keyword evidence="3" id="KW-1185">Reference proteome</keyword>
<accession>A0A3E1Y584</accession>
<evidence type="ECO:0000313" key="2">
    <source>
        <dbReference type="EMBL" id="RFS19858.1"/>
    </source>
</evidence>
<proteinExistence type="predicted"/>
<dbReference type="Proteomes" id="UP000260644">
    <property type="component" value="Unassembled WGS sequence"/>
</dbReference>
<evidence type="ECO:0000313" key="3">
    <source>
        <dbReference type="Proteomes" id="UP000260644"/>
    </source>
</evidence>
<evidence type="ECO:0000256" key="1">
    <source>
        <dbReference type="SAM" id="SignalP"/>
    </source>
</evidence>
<protein>
    <recommendedName>
        <fullName evidence="4">DUF4476 domain-containing protein</fullName>
    </recommendedName>
</protein>
<organism evidence="2 3">
    <name type="scientific">Chitinophaga silvatica</name>
    <dbReference type="NCBI Taxonomy" id="2282649"/>
    <lineage>
        <taxon>Bacteria</taxon>
        <taxon>Pseudomonadati</taxon>
        <taxon>Bacteroidota</taxon>
        <taxon>Chitinophagia</taxon>
        <taxon>Chitinophagales</taxon>
        <taxon>Chitinophagaceae</taxon>
        <taxon>Chitinophaga</taxon>
    </lineage>
</organism>
<keyword evidence="1" id="KW-0732">Signal</keyword>
<gene>
    <name evidence="2" type="ORF">DVR12_22470</name>
</gene>
<reference evidence="2 3" key="1">
    <citation type="submission" date="2018-07" db="EMBL/GenBank/DDBJ databases">
        <title>Chitinophaga K2CV101002-2 sp. nov., isolated from a monsoon evergreen broad-leaved forest soil.</title>
        <authorList>
            <person name="Lv Y."/>
        </authorList>
    </citation>
    <scope>NUCLEOTIDE SEQUENCE [LARGE SCALE GENOMIC DNA]</scope>
    <source>
        <strain evidence="2 3">GDMCC 1.1288</strain>
    </source>
</reference>